<dbReference type="PROSITE" id="PS00194">
    <property type="entry name" value="THIOREDOXIN_1"/>
    <property type="match status" value="1"/>
</dbReference>
<dbReference type="PANTHER" id="PTHR45672:SF11">
    <property type="entry name" value="PROTEIN DISULFIDE-ISOMERASE C17H9.14C"/>
    <property type="match status" value="1"/>
</dbReference>
<proteinExistence type="inferred from homology"/>
<name>A0A6C0ISS2_9ZZZZ</name>
<organism evidence="4">
    <name type="scientific">viral metagenome</name>
    <dbReference type="NCBI Taxonomy" id="1070528"/>
    <lineage>
        <taxon>unclassified sequences</taxon>
        <taxon>metagenomes</taxon>
        <taxon>organismal metagenomes</taxon>
    </lineage>
</organism>
<feature type="domain" description="Thioredoxin" evidence="3">
    <location>
        <begin position="1"/>
        <end position="141"/>
    </location>
</feature>
<dbReference type="InterPro" id="IPR017937">
    <property type="entry name" value="Thioredoxin_CS"/>
</dbReference>
<evidence type="ECO:0000256" key="1">
    <source>
        <dbReference type="ARBA" id="ARBA00006347"/>
    </source>
</evidence>
<dbReference type="PANTHER" id="PTHR45672">
    <property type="entry name" value="PROTEIN DISULFIDE-ISOMERASE C17H9.14C-RELATED"/>
    <property type="match status" value="1"/>
</dbReference>
<dbReference type="Gene3D" id="3.40.30.10">
    <property type="entry name" value="Glutaredoxin"/>
    <property type="match status" value="1"/>
</dbReference>
<dbReference type="InterPro" id="IPR051063">
    <property type="entry name" value="PDI"/>
</dbReference>
<dbReference type="PROSITE" id="PS51352">
    <property type="entry name" value="THIOREDOXIN_2"/>
    <property type="match status" value="1"/>
</dbReference>
<dbReference type="AlphaFoldDB" id="A0A6C0ISS2"/>
<dbReference type="GO" id="GO:0005783">
    <property type="term" value="C:endoplasmic reticulum"/>
    <property type="evidence" value="ECO:0007669"/>
    <property type="project" value="TreeGrafter"/>
</dbReference>
<accession>A0A6C0ISS2</accession>
<evidence type="ECO:0000256" key="2">
    <source>
        <dbReference type="SAM" id="MobiDB-lite"/>
    </source>
</evidence>
<dbReference type="GO" id="GO:0006457">
    <property type="term" value="P:protein folding"/>
    <property type="evidence" value="ECO:0007669"/>
    <property type="project" value="TreeGrafter"/>
</dbReference>
<dbReference type="GO" id="GO:0003756">
    <property type="term" value="F:protein disulfide isomerase activity"/>
    <property type="evidence" value="ECO:0007669"/>
    <property type="project" value="TreeGrafter"/>
</dbReference>
<feature type="region of interest" description="Disordered" evidence="2">
    <location>
        <begin position="1"/>
        <end position="30"/>
    </location>
</feature>
<evidence type="ECO:0000259" key="3">
    <source>
        <dbReference type="PROSITE" id="PS51352"/>
    </source>
</evidence>
<evidence type="ECO:0000313" key="4">
    <source>
        <dbReference type="EMBL" id="QHT95476.1"/>
    </source>
</evidence>
<feature type="compositionally biased region" description="Basic residues" evidence="2">
    <location>
        <begin position="7"/>
        <end position="30"/>
    </location>
</feature>
<reference evidence="4" key="1">
    <citation type="journal article" date="2020" name="Nature">
        <title>Giant virus diversity and host interactions through global metagenomics.</title>
        <authorList>
            <person name="Schulz F."/>
            <person name="Roux S."/>
            <person name="Paez-Espino D."/>
            <person name="Jungbluth S."/>
            <person name="Walsh D.A."/>
            <person name="Denef V.J."/>
            <person name="McMahon K.D."/>
            <person name="Konstantinidis K.T."/>
            <person name="Eloe-Fadrosh E.A."/>
            <person name="Kyrpides N.C."/>
            <person name="Woyke T."/>
        </authorList>
    </citation>
    <scope>NUCLEOTIDE SEQUENCE</scope>
    <source>
        <strain evidence="4">GVMAG-M-3300024261-8</strain>
    </source>
</reference>
<comment type="similarity">
    <text evidence="1">Belongs to the protein disulfide isomerase family.</text>
</comment>
<dbReference type="EMBL" id="MN740240">
    <property type="protein sequence ID" value="QHT95476.1"/>
    <property type="molecule type" value="Genomic_DNA"/>
</dbReference>
<protein>
    <recommendedName>
        <fullName evidence="3">Thioredoxin domain-containing protein</fullName>
    </recommendedName>
</protein>
<dbReference type="Pfam" id="PF00085">
    <property type="entry name" value="Thioredoxin"/>
    <property type="match status" value="1"/>
</dbReference>
<dbReference type="InterPro" id="IPR036249">
    <property type="entry name" value="Thioredoxin-like_sf"/>
</dbReference>
<dbReference type="SUPFAM" id="SSF52833">
    <property type="entry name" value="Thioredoxin-like"/>
    <property type="match status" value="1"/>
</dbReference>
<dbReference type="CDD" id="cd02961">
    <property type="entry name" value="PDI_a_family"/>
    <property type="match status" value="1"/>
</dbReference>
<sequence>MPPLKKKENKKTAKKRVAKRKTAKKQVAKRKTALLKEPKVEPIAVVLFFAHWCGHCQSMYPEWEQLKKEYESDNNFVLREVEHGNIESDKQMLEKELGVSPIQVQGFPTLVKIHPDKHIEYYENGERNKENFINWLNEAKKQPEVSSNIFQQMHYGGYKIPITGKVKTYSKNKSATKSRKSKPSLFK</sequence>
<dbReference type="InterPro" id="IPR013766">
    <property type="entry name" value="Thioredoxin_domain"/>
</dbReference>